<protein>
    <submittedName>
        <fullName evidence="1">Uncharacterized protein</fullName>
    </submittedName>
</protein>
<dbReference type="Proteomes" id="UP001501288">
    <property type="component" value="Unassembled WGS sequence"/>
</dbReference>
<proteinExistence type="predicted"/>
<dbReference type="EMBL" id="BAAANV010000002">
    <property type="protein sequence ID" value="GAA1530166.1"/>
    <property type="molecule type" value="Genomic_DNA"/>
</dbReference>
<name>A0ABN2AZZ4_9MICO</name>
<sequence>MVRVGVGSPPRAEACPPGAYEEACEKQQGASLRREGMYSSLIAEWRRLRYAGVPEGTQPVQAIGRPRASDLPARRLTPTGLIHLDNFRLLRRDLERALENRRALTESKFAHVNNRIVSGATSANHGPSVGLLHAPVARPFHHQRHITVQQSRVSTVMAAELRYTQPVVSREVAAVEAALNGPCSNVVHGESDS</sequence>
<accession>A0ABN2AZZ4</accession>
<comment type="caution">
    <text evidence="1">The sequence shown here is derived from an EMBL/GenBank/DDBJ whole genome shotgun (WGS) entry which is preliminary data.</text>
</comment>
<gene>
    <name evidence="1" type="ORF">GCM10009762_00820</name>
</gene>
<evidence type="ECO:0000313" key="2">
    <source>
        <dbReference type="Proteomes" id="UP001501288"/>
    </source>
</evidence>
<keyword evidence="2" id="KW-1185">Reference proteome</keyword>
<evidence type="ECO:0000313" key="1">
    <source>
        <dbReference type="EMBL" id="GAA1530166.1"/>
    </source>
</evidence>
<reference evidence="1 2" key="1">
    <citation type="journal article" date="2019" name="Int. J. Syst. Evol. Microbiol.">
        <title>The Global Catalogue of Microorganisms (GCM) 10K type strain sequencing project: providing services to taxonomists for standard genome sequencing and annotation.</title>
        <authorList>
            <consortium name="The Broad Institute Genomics Platform"/>
            <consortium name="The Broad Institute Genome Sequencing Center for Infectious Disease"/>
            <person name="Wu L."/>
            <person name="Ma J."/>
        </authorList>
    </citation>
    <scope>NUCLEOTIDE SEQUENCE [LARGE SCALE GENOMIC DNA]</scope>
    <source>
        <strain evidence="1 2">JCM 14588</strain>
    </source>
</reference>
<organism evidence="1 2">
    <name type="scientific">Dermacoccus barathri</name>
    <dbReference type="NCBI Taxonomy" id="322601"/>
    <lineage>
        <taxon>Bacteria</taxon>
        <taxon>Bacillati</taxon>
        <taxon>Actinomycetota</taxon>
        <taxon>Actinomycetes</taxon>
        <taxon>Micrococcales</taxon>
        <taxon>Dermacoccaceae</taxon>
        <taxon>Dermacoccus</taxon>
    </lineage>
</organism>